<organism evidence="3 4">
    <name type="scientific">Cetobacterium somerae ATCC BAA-474</name>
    <dbReference type="NCBI Taxonomy" id="1319815"/>
    <lineage>
        <taxon>Bacteria</taxon>
        <taxon>Fusobacteriati</taxon>
        <taxon>Fusobacteriota</taxon>
        <taxon>Fusobacteriia</taxon>
        <taxon>Fusobacteriales</taxon>
        <taxon>Fusobacteriaceae</taxon>
        <taxon>Cetobacterium</taxon>
    </lineage>
</organism>
<evidence type="ECO:0000256" key="1">
    <source>
        <dbReference type="PROSITE-ProRule" id="PRU00339"/>
    </source>
</evidence>
<keyword evidence="1" id="KW-0802">TPR repeat</keyword>
<dbReference type="SUPFAM" id="SSF48452">
    <property type="entry name" value="TPR-like"/>
    <property type="match status" value="2"/>
</dbReference>
<evidence type="ECO:0000313" key="3">
    <source>
        <dbReference type="EMBL" id="ERT67678.1"/>
    </source>
</evidence>
<dbReference type="SUPFAM" id="SSF53955">
    <property type="entry name" value="Lysozyme-like"/>
    <property type="match status" value="1"/>
</dbReference>
<dbReference type="eggNOG" id="COG1729">
    <property type="taxonomic scope" value="Bacteria"/>
</dbReference>
<reference evidence="3 4" key="1">
    <citation type="submission" date="2013-08" db="EMBL/GenBank/DDBJ databases">
        <authorList>
            <person name="Weinstock G."/>
            <person name="Sodergren E."/>
            <person name="Wylie T."/>
            <person name="Fulton L."/>
            <person name="Fulton R."/>
            <person name="Fronick C."/>
            <person name="O'Laughlin M."/>
            <person name="Godfrey J."/>
            <person name="Miner T."/>
            <person name="Herter B."/>
            <person name="Appelbaum E."/>
            <person name="Cordes M."/>
            <person name="Lek S."/>
            <person name="Wollam A."/>
            <person name="Pepin K.H."/>
            <person name="Palsikar V.B."/>
            <person name="Mitreva M."/>
            <person name="Wilson R.K."/>
        </authorList>
    </citation>
    <scope>NUCLEOTIDE SEQUENCE [LARGE SCALE GENOMIC DNA]</scope>
    <source>
        <strain evidence="3 4">ATCC BAA-474</strain>
    </source>
</reference>
<dbReference type="InterPro" id="IPR008258">
    <property type="entry name" value="Transglycosylase_SLT_dom_1"/>
</dbReference>
<dbReference type="SMART" id="SM00028">
    <property type="entry name" value="TPR"/>
    <property type="match status" value="3"/>
</dbReference>
<dbReference type="InterPro" id="IPR023346">
    <property type="entry name" value="Lysozyme-like_dom_sf"/>
</dbReference>
<feature type="repeat" description="TPR" evidence="1">
    <location>
        <begin position="52"/>
        <end position="85"/>
    </location>
</feature>
<dbReference type="InterPro" id="IPR011990">
    <property type="entry name" value="TPR-like_helical_dom_sf"/>
</dbReference>
<dbReference type="InterPro" id="IPR019734">
    <property type="entry name" value="TPR_rpt"/>
</dbReference>
<dbReference type="PROSITE" id="PS50005">
    <property type="entry name" value="TPR"/>
    <property type="match status" value="1"/>
</dbReference>
<evidence type="ECO:0000259" key="2">
    <source>
        <dbReference type="Pfam" id="PF01464"/>
    </source>
</evidence>
<dbReference type="Pfam" id="PF13181">
    <property type="entry name" value="TPR_8"/>
    <property type="match status" value="1"/>
</dbReference>
<protein>
    <submittedName>
        <fullName evidence="3">Tetratricopeptide repeat protein</fullName>
    </submittedName>
</protein>
<dbReference type="AlphaFoldDB" id="U7VA88"/>
<dbReference type="Gene3D" id="1.25.40.10">
    <property type="entry name" value="Tetratricopeptide repeat domain"/>
    <property type="match status" value="2"/>
</dbReference>
<dbReference type="eggNOG" id="COG0741">
    <property type="taxonomic scope" value="Bacteria"/>
</dbReference>
<dbReference type="Gene3D" id="1.10.530.10">
    <property type="match status" value="1"/>
</dbReference>
<comment type="caution">
    <text evidence="3">The sequence shown here is derived from an EMBL/GenBank/DDBJ whole genome shotgun (WGS) entry which is preliminary data.</text>
</comment>
<accession>U7VA88</accession>
<dbReference type="EMBL" id="AXZF01000111">
    <property type="protein sequence ID" value="ERT67678.1"/>
    <property type="molecule type" value="Genomic_DNA"/>
</dbReference>
<keyword evidence="4" id="KW-1185">Reference proteome</keyword>
<feature type="domain" description="Transglycosylase SLT" evidence="2">
    <location>
        <begin position="472"/>
        <end position="559"/>
    </location>
</feature>
<name>U7VA88_9FUSO</name>
<dbReference type="Pfam" id="PF01464">
    <property type="entry name" value="SLT"/>
    <property type="match status" value="1"/>
</dbReference>
<sequence length="601" mass="72962">MLGIKSFSYNVDDYIFFNKALEANKKEDYKNSLFYYEIYQKNFPYSYPLTSNYAKYYIAKNYMDMKKYDEALLFFSRAVYVPESYVKQEFKKTNYFQYRRDYNVARIYQLKNDKSQSIEYYKRLVTDYYDPQLEPYEKKALKFLEKTNEKYRYIYEIKYQNNLKLINKLEKNELLNLANYFYEKKEYEKTVEILDKLGSYNEKKVNQKIIYLESLLKLDANKKVIELTKDAQVGEANFLFIRAVAYEQNKDYSRAIFNYEKIQDIKLKDRAAFRIGRIYYKIEDYTKAREVLEKTNQKNERIDSLLLDVYIKLQNRKKFIELYDRFKNKYPENPKTGLYYMVYTKLMERDSNSWQLANYNIFFASNYVVRNYMNSITDFEIKNTYKEEVLKDALTQIGALKNPELLELAVQSNNFDLDTETIQDKITIMNSYIESKFYKESFKKVNTFRREFYRYRNLLHYVYPKYYREEVQNTRKKYLVPQSLIYTVMYIESGFDNENNKFEKLGLMGIPKKLVENKDEYYYNPQINIDTGTEILKKIYDKHNGMILKTLIEYIYGEKVLKGLNFELDGDLKLETIVDEKFQTEIEEIVYTYAFYSAIYN</sequence>
<dbReference type="HOGENOM" id="CLU_443951_0_0_0"/>
<gene>
    <name evidence="3" type="ORF">HMPREF0202_02364</name>
</gene>
<evidence type="ECO:0000313" key="4">
    <source>
        <dbReference type="Proteomes" id="UP000017081"/>
    </source>
</evidence>
<dbReference type="Proteomes" id="UP000017081">
    <property type="component" value="Unassembled WGS sequence"/>
</dbReference>
<proteinExistence type="predicted"/>
<dbReference type="STRING" id="1319815.HMPREF0202_02364"/>